<evidence type="ECO:0000256" key="1">
    <source>
        <dbReference type="ARBA" id="ARBA00004571"/>
    </source>
</evidence>
<accession>G9YJI8</accession>
<comment type="similarity">
    <text evidence="10 11">Belongs to the TonB-dependent receptor family.</text>
</comment>
<sequence>MRRTVRRGGDNRVETGDIVVKVNAAREEAKYESQSTTVITREDIAKKQAKSVEDIIFDETGVSRTVDAMGRVTVSIRGAEPRHTLILVDGRPVMGDFAKYSGQGDELQRLGTENVERIEIIRGAASAKYGADAIGGVINVITRQPARKAGMQINVEGRRAKQDGDFFPYANFFLRADSGQQGKLRMAAYGGKREIMPVYSMTRYPAEMDEHGNPVPGTGYLRSNLRYYGSIKNIGAVFNWDLNDNNSLEFTGDKIKEDMKMFQKRSSQAMNMNARRNVDRNTYGVTYKGHDRKTDWKFGYNYSKMREDDITTMQVFENSPYQGSDALYYLDDLKHTMKSFNASANTQANGKHLLTYGFGYSKETGEGSRIKNADSTYYRYINPWDYDKNLALHDGTVASSIHDYTLVKNEAGIPRYDEELEWYGFTDSGGHAVKPAYTYEMYDRYGFQPEATGAPDDIVEKAHRFANELIEQNPDLAAMFGGSVYTGPMLLQFYYNASELKKEGKLNLAPRWHPANSAEAGKYFKEDSILRNNRQTVGRAEIRKYNFYIGDTWQVNKDTILSPIFRMDHSSLFGNYSTFNMGLTHNIKGKANHRFKANIGTGYTEPGMGELYYNWEMYAGSPAGTVDGIGSELGRLGYYWVGNRDLRPEKSLNFDIGLEAENGKTSTRFNIFHNRIRDYMTTYFTGYTMDFNPTRDVNGKDIGSLFKWLTPPDMIYSFKNIGKAEITGFEAQVDHRFNKHWSAKLGYTYLHAINKSDPDMPRQLLNKPTHKVDIGVTYENKGWTASLWGDYYIRMLDANSIANNGNYMESSETGTHYFFADSDKIEYQKKTFGLWNLLVQKKIDKDSTVYAGISNILNHRDDDQAFMERTYRFGVNIKFGPTILTPEEKAAKKAARAVKTANGESVTEVDADKQDTLERDWFIRPVFDVNKKKGLVIIGDYRMRWNSFTGKNNKPDQATMTMTTSVGSAYKNYREKGGHGFEQRLRLGVDARIGDNTNIKVLGSAAGYSGVDTRHDVADSKGLNRQRLDTADMTRHVKKWDFSLGRLTEPMGVTGYWFGKEYDGARAVWTSGKNQVRLGYGDFRRSTGISDSAYTHVVRKRFYRAPTPIELLGSGGIASGHNTWATAYDKENGVAGFNDGKGLYQILGAAGSWEEQKEILQTYLDGIKQADPDGYAQYIEPVLNAPERLLMNNYAWHKIEGYETDDSGHIVGSTPVKTYLAMAGDPIDENHYIDPSRTDPLSYSDMLDKEKLEAAAEATWNRSIGAVESTNAVYENIPYANYLPETGLVKGKKYTYKVTFDGYGEYTGDSILKGTVQRPQTTSSIRHYYVMDYSEKTNGAFTVLDKDTAHQKAVRSLWNKDASLRHYMIEYNHFGFHGYKTQGNVSESMMHIFNAIYTWALKQESDVPISKLFGSGRPGVTVGNVLVQDQVPSVKRAAFLQAKHRFGRHFGVQAWYLRSTGDDTHSLQYADLNAAEGNSTYSYDRLASVFGLGFKWRLGSNVSFSYDWGQNRTDFGRMLNGSSDSKYVEGSSSASPDRYDYYGREQGGTPRFWVARLDFGRSDMDVPGSWNAFVDYKYFQHGSFFGGNGTEALPDRYLDGIRSFTVGAGYVPRKDFLIEAFYTFGAKGIHKRDTLYGSENFELGDYTRLQATYKF</sequence>
<proteinExistence type="inferred from homology"/>
<name>G9YJI8_9FIRM</name>
<dbReference type="STRING" id="861450.HMPREF0080_01840"/>
<dbReference type="eggNOG" id="COG4771">
    <property type="taxonomic scope" value="Bacteria"/>
</dbReference>
<keyword evidence="5" id="KW-0732">Signal</keyword>
<keyword evidence="15" id="KW-1185">Reference proteome</keyword>
<evidence type="ECO:0000256" key="2">
    <source>
        <dbReference type="ARBA" id="ARBA00022448"/>
    </source>
</evidence>
<keyword evidence="4 10" id="KW-0812">Transmembrane</keyword>
<dbReference type="Gene3D" id="2.40.170.20">
    <property type="entry name" value="TonB-dependent receptor, beta-barrel domain"/>
    <property type="match status" value="2"/>
</dbReference>
<dbReference type="InterPro" id="IPR039426">
    <property type="entry name" value="TonB-dep_rcpt-like"/>
</dbReference>
<comment type="caution">
    <text evidence="14">The sequence shown here is derived from an EMBL/GenBank/DDBJ whole genome shotgun (WGS) entry which is preliminary data.</text>
</comment>
<evidence type="ECO:0000256" key="3">
    <source>
        <dbReference type="ARBA" id="ARBA00022452"/>
    </source>
</evidence>
<dbReference type="HOGENOM" id="CLU_004139_0_0_9"/>
<dbReference type="RefSeq" id="WP_006790806.1">
    <property type="nucleotide sequence ID" value="NZ_JH417609.1"/>
</dbReference>
<dbReference type="InterPro" id="IPR036942">
    <property type="entry name" value="Beta-barrel_TonB_sf"/>
</dbReference>
<keyword evidence="3 10" id="KW-1134">Transmembrane beta strand</keyword>
<dbReference type="PROSITE" id="PS52016">
    <property type="entry name" value="TONB_DEPENDENT_REC_3"/>
    <property type="match status" value="1"/>
</dbReference>
<dbReference type="Pfam" id="PF07715">
    <property type="entry name" value="Plug"/>
    <property type="match status" value="1"/>
</dbReference>
<dbReference type="PANTHER" id="PTHR30069">
    <property type="entry name" value="TONB-DEPENDENT OUTER MEMBRANE RECEPTOR"/>
    <property type="match status" value="1"/>
</dbReference>
<dbReference type="GO" id="GO:0015344">
    <property type="term" value="F:siderophore uptake transmembrane transporter activity"/>
    <property type="evidence" value="ECO:0007669"/>
    <property type="project" value="TreeGrafter"/>
</dbReference>
<feature type="domain" description="TonB-dependent receptor plug" evidence="13">
    <location>
        <begin position="33"/>
        <end position="137"/>
    </location>
</feature>
<evidence type="ECO:0000313" key="14">
    <source>
        <dbReference type="EMBL" id="EHM38498.1"/>
    </source>
</evidence>
<evidence type="ECO:0000259" key="13">
    <source>
        <dbReference type="Pfam" id="PF07715"/>
    </source>
</evidence>
<evidence type="ECO:0000256" key="9">
    <source>
        <dbReference type="ARBA" id="ARBA00023237"/>
    </source>
</evidence>
<dbReference type="GO" id="GO:0009279">
    <property type="term" value="C:cell outer membrane"/>
    <property type="evidence" value="ECO:0007669"/>
    <property type="project" value="UniProtKB-SubCell"/>
</dbReference>
<gene>
    <name evidence="14" type="ORF">HMPREF0080_01840</name>
</gene>
<evidence type="ECO:0000256" key="4">
    <source>
        <dbReference type="ARBA" id="ARBA00022692"/>
    </source>
</evidence>
<keyword evidence="2 10" id="KW-0813">Transport</keyword>
<evidence type="ECO:0000256" key="6">
    <source>
        <dbReference type="ARBA" id="ARBA00023077"/>
    </source>
</evidence>
<keyword evidence="6 11" id="KW-0798">TonB box</keyword>
<dbReference type="PANTHER" id="PTHR30069:SF29">
    <property type="entry name" value="HEMOGLOBIN AND HEMOGLOBIN-HAPTOGLOBIN-BINDING PROTEIN 1-RELATED"/>
    <property type="match status" value="1"/>
</dbReference>
<evidence type="ECO:0000256" key="11">
    <source>
        <dbReference type="RuleBase" id="RU003357"/>
    </source>
</evidence>
<dbReference type="Gene3D" id="2.170.130.10">
    <property type="entry name" value="TonB-dependent receptor, plug domain"/>
    <property type="match status" value="1"/>
</dbReference>
<dbReference type="GO" id="GO:0044718">
    <property type="term" value="P:siderophore transmembrane transport"/>
    <property type="evidence" value="ECO:0007669"/>
    <property type="project" value="TreeGrafter"/>
</dbReference>
<dbReference type="OrthoDB" id="101167at2"/>
<dbReference type="EMBL" id="AGCJ01000080">
    <property type="protein sequence ID" value="EHM38498.1"/>
    <property type="molecule type" value="Genomic_DNA"/>
</dbReference>
<evidence type="ECO:0000256" key="7">
    <source>
        <dbReference type="ARBA" id="ARBA00023136"/>
    </source>
</evidence>
<dbReference type="Proteomes" id="UP000005481">
    <property type="component" value="Unassembled WGS sequence"/>
</dbReference>
<evidence type="ECO:0000259" key="12">
    <source>
        <dbReference type="Pfam" id="PF00593"/>
    </source>
</evidence>
<keyword evidence="7 10" id="KW-0472">Membrane</keyword>
<dbReference type="InterPro" id="IPR000531">
    <property type="entry name" value="Beta-barrel_TonB"/>
</dbReference>
<keyword evidence="9 10" id="KW-0998">Cell outer membrane</keyword>
<protein>
    <submittedName>
        <fullName evidence="14">TonB-dependent receptor plug domain protein</fullName>
    </submittedName>
</protein>
<dbReference type="InterPro" id="IPR012910">
    <property type="entry name" value="Plug_dom"/>
</dbReference>
<evidence type="ECO:0000313" key="15">
    <source>
        <dbReference type="Proteomes" id="UP000005481"/>
    </source>
</evidence>
<keyword evidence="8 14" id="KW-0675">Receptor</keyword>
<evidence type="ECO:0000256" key="10">
    <source>
        <dbReference type="PROSITE-ProRule" id="PRU01360"/>
    </source>
</evidence>
<dbReference type="SUPFAM" id="SSF56935">
    <property type="entry name" value="Porins"/>
    <property type="match status" value="1"/>
</dbReference>
<dbReference type="InterPro" id="IPR037066">
    <property type="entry name" value="Plug_dom_sf"/>
</dbReference>
<comment type="subcellular location">
    <subcellularLocation>
        <location evidence="1 10">Cell outer membrane</location>
        <topology evidence="1 10">Multi-pass membrane protein</topology>
    </subcellularLocation>
</comment>
<organism evidence="14 15">
    <name type="scientific">Anaeroglobus geminatus F0357</name>
    <dbReference type="NCBI Taxonomy" id="861450"/>
    <lineage>
        <taxon>Bacteria</taxon>
        <taxon>Bacillati</taxon>
        <taxon>Bacillota</taxon>
        <taxon>Negativicutes</taxon>
        <taxon>Veillonellales</taxon>
        <taxon>Veillonellaceae</taxon>
        <taxon>Anaeroglobus</taxon>
    </lineage>
</organism>
<feature type="domain" description="TonB-dependent receptor-like beta-barrel" evidence="12">
    <location>
        <begin position="372"/>
        <end position="856"/>
    </location>
</feature>
<evidence type="ECO:0000256" key="8">
    <source>
        <dbReference type="ARBA" id="ARBA00023170"/>
    </source>
</evidence>
<dbReference type="PATRIC" id="fig|861450.3.peg.1699"/>
<dbReference type="Pfam" id="PF00593">
    <property type="entry name" value="TonB_dep_Rec_b-barrel"/>
    <property type="match status" value="1"/>
</dbReference>
<evidence type="ECO:0000256" key="5">
    <source>
        <dbReference type="ARBA" id="ARBA00022729"/>
    </source>
</evidence>
<reference evidence="14 15" key="1">
    <citation type="submission" date="2011-08" db="EMBL/GenBank/DDBJ databases">
        <authorList>
            <person name="Weinstock G."/>
            <person name="Sodergren E."/>
            <person name="Clifton S."/>
            <person name="Fulton L."/>
            <person name="Fulton B."/>
            <person name="Courtney L."/>
            <person name="Fronick C."/>
            <person name="Harrison M."/>
            <person name="Strong C."/>
            <person name="Farmer C."/>
            <person name="Delahaunty K."/>
            <person name="Markovic C."/>
            <person name="Hall O."/>
            <person name="Minx P."/>
            <person name="Tomlinson C."/>
            <person name="Mitreva M."/>
            <person name="Hou S."/>
            <person name="Chen J."/>
            <person name="Wollam A."/>
            <person name="Pepin K.H."/>
            <person name="Johnson M."/>
            <person name="Bhonagiri V."/>
            <person name="Zhang X."/>
            <person name="Suruliraj S."/>
            <person name="Warren W."/>
            <person name="Chinwalla A."/>
            <person name="Mardis E.R."/>
            <person name="Wilson R.K."/>
        </authorList>
    </citation>
    <scope>NUCLEOTIDE SEQUENCE [LARGE SCALE GENOMIC DNA]</scope>
    <source>
        <strain evidence="14 15">F0357</strain>
    </source>
</reference>